<accession>A0AAE0D4S1</accession>
<proteinExistence type="predicted"/>
<comment type="caution">
    <text evidence="1">The sequence shown here is derived from an EMBL/GenBank/DDBJ whole genome shotgun (WGS) entry which is preliminary data.</text>
</comment>
<name>A0AAE0D4S1_COLKA</name>
<dbReference type="AlphaFoldDB" id="A0AAE0D4S1"/>
<keyword evidence="2" id="KW-1185">Reference proteome</keyword>
<protein>
    <submittedName>
        <fullName evidence="1">Uncharacterized protein</fullName>
    </submittedName>
</protein>
<evidence type="ECO:0000313" key="2">
    <source>
        <dbReference type="Proteomes" id="UP001281614"/>
    </source>
</evidence>
<reference evidence="1" key="1">
    <citation type="submission" date="2023-02" db="EMBL/GenBank/DDBJ databases">
        <title>Colletotrichum kahawae CIFC_Que2 genome sequencing and assembly.</title>
        <authorList>
            <person name="Baroncelli R."/>
        </authorList>
    </citation>
    <scope>NUCLEOTIDE SEQUENCE</scope>
    <source>
        <strain evidence="1">CIFC_Que2</strain>
    </source>
</reference>
<organism evidence="1 2">
    <name type="scientific">Colletotrichum kahawae</name>
    <name type="common">Coffee berry disease fungus</name>
    <dbReference type="NCBI Taxonomy" id="34407"/>
    <lineage>
        <taxon>Eukaryota</taxon>
        <taxon>Fungi</taxon>
        <taxon>Dikarya</taxon>
        <taxon>Ascomycota</taxon>
        <taxon>Pezizomycotina</taxon>
        <taxon>Sordariomycetes</taxon>
        <taxon>Hypocreomycetidae</taxon>
        <taxon>Glomerellales</taxon>
        <taxon>Glomerellaceae</taxon>
        <taxon>Colletotrichum</taxon>
        <taxon>Colletotrichum gloeosporioides species complex</taxon>
    </lineage>
</organism>
<dbReference type="EMBL" id="VYYT01000311">
    <property type="protein sequence ID" value="KAK2744581.1"/>
    <property type="molecule type" value="Genomic_DNA"/>
</dbReference>
<gene>
    <name evidence="1" type="ORF">CKAH01_06838</name>
</gene>
<sequence length="98" mass="11134">MFLREKGKFTKVDCMAPWWGSLLVFHDWDRRGVQRVFRIVPRWALHSTAQHSTAQHSTAQHTASTSFWRRLISSRSGIHAIEDVDMVLSGLALSGSAL</sequence>
<dbReference type="Proteomes" id="UP001281614">
    <property type="component" value="Unassembled WGS sequence"/>
</dbReference>
<evidence type="ECO:0000313" key="1">
    <source>
        <dbReference type="EMBL" id="KAK2744581.1"/>
    </source>
</evidence>